<dbReference type="RefSeq" id="WP_047530361.1">
    <property type="nucleotide sequence ID" value="NZ_CCEH01000008.1"/>
</dbReference>
<evidence type="ECO:0000259" key="1">
    <source>
        <dbReference type="PROSITE" id="PS51186"/>
    </source>
</evidence>
<gene>
    <name evidence="2" type="ORF">ERS140147_01192</name>
</gene>
<organism evidence="2 3">
    <name type="scientific">Staphylococcus schweitzeri</name>
    <dbReference type="NCBI Taxonomy" id="1654388"/>
    <lineage>
        <taxon>Bacteria</taxon>
        <taxon>Bacillati</taxon>
        <taxon>Bacillota</taxon>
        <taxon>Bacilli</taxon>
        <taxon>Bacillales</taxon>
        <taxon>Staphylococcaceae</taxon>
        <taxon>Staphylococcus</taxon>
    </lineage>
</organism>
<proteinExistence type="predicted"/>
<dbReference type="SUPFAM" id="SSF55729">
    <property type="entry name" value="Acyl-CoA N-acyltransferases (Nat)"/>
    <property type="match status" value="1"/>
</dbReference>
<protein>
    <submittedName>
        <fullName evidence="2">Acetyltransferase</fullName>
        <ecNumber evidence="2">2.3.1.-</ecNumber>
    </submittedName>
</protein>
<reference evidence="2 3" key="1">
    <citation type="submission" date="2014-05" db="EMBL/GenBank/DDBJ databases">
        <authorList>
            <person name="Aslett A.Martin."/>
            <person name="De Silva Nishadi"/>
        </authorList>
    </citation>
    <scope>NUCLEOTIDE SEQUENCE [LARGE SCALE GENOMIC DNA]</scope>
</reference>
<dbReference type="Proteomes" id="UP000044616">
    <property type="component" value="Unassembled WGS sequence"/>
</dbReference>
<keyword evidence="2" id="KW-0808">Transferase</keyword>
<dbReference type="Pfam" id="PF00583">
    <property type="entry name" value="Acetyltransf_1"/>
    <property type="match status" value="1"/>
</dbReference>
<sequence>MEYKSYNKMSNKILSILLSEKNFDNKMVVSTGSYILSELPCIVAYKNNDIMGLLTYKVYDEYIEIISLDSFVENKGIGSHLLNYAEIIASDLSKRSIRVITTNENIKALYFYQKNKYRITDVIFDAVTEARKIKPSIPEMGENGIVIRDEIVLTKYL</sequence>
<dbReference type="AlphaFoldDB" id="A0A077ULV6"/>
<feature type="domain" description="N-acetyltransferase" evidence="1">
    <location>
        <begin position="1"/>
        <end position="157"/>
    </location>
</feature>
<dbReference type="Gene3D" id="3.40.630.30">
    <property type="match status" value="1"/>
</dbReference>
<dbReference type="GO" id="GO:0016747">
    <property type="term" value="F:acyltransferase activity, transferring groups other than amino-acyl groups"/>
    <property type="evidence" value="ECO:0007669"/>
    <property type="project" value="InterPro"/>
</dbReference>
<dbReference type="PROSITE" id="PS51186">
    <property type="entry name" value="GNAT"/>
    <property type="match status" value="1"/>
</dbReference>
<accession>A0A077ULV6</accession>
<dbReference type="InterPro" id="IPR000182">
    <property type="entry name" value="GNAT_dom"/>
</dbReference>
<dbReference type="EC" id="2.3.1.-" evidence="2"/>
<name>A0A077ULV6_9STAP</name>
<dbReference type="EMBL" id="CCEH01000008">
    <property type="protein sequence ID" value="CDR28067.1"/>
    <property type="molecule type" value="Genomic_DNA"/>
</dbReference>
<keyword evidence="2" id="KW-0012">Acyltransferase</keyword>
<dbReference type="InterPro" id="IPR016181">
    <property type="entry name" value="Acyl_CoA_acyltransferase"/>
</dbReference>
<dbReference type="CDD" id="cd04301">
    <property type="entry name" value="NAT_SF"/>
    <property type="match status" value="1"/>
</dbReference>
<evidence type="ECO:0000313" key="3">
    <source>
        <dbReference type="Proteomes" id="UP000044616"/>
    </source>
</evidence>
<evidence type="ECO:0000313" key="2">
    <source>
        <dbReference type="EMBL" id="CDR28067.1"/>
    </source>
</evidence>